<keyword evidence="2" id="KW-1185">Reference proteome</keyword>
<protein>
    <submittedName>
        <fullName evidence="1">Uncharacterized protein</fullName>
    </submittedName>
</protein>
<dbReference type="EMBL" id="JAWDJW010007364">
    <property type="protein sequence ID" value="KAK3062296.1"/>
    <property type="molecule type" value="Genomic_DNA"/>
</dbReference>
<dbReference type="Proteomes" id="UP001186974">
    <property type="component" value="Unassembled WGS sequence"/>
</dbReference>
<organism evidence="1 2">
    <name type="scientific">Coniosporium uncinatum</name>
    <dbReference type="NCBI Taxonomy" id="93489"/>
    <lineage>
        <taxon>Eukaryota</taxon>
        <taxon>Fungi</taxon>
        <taxon>Dikarya</taxon>
        <taxon>Ascomycota</taxon>
        <taxon>Pezizomycotina</taxon>
        <taxon>Dothideomycetes</taxon>
        <taxon>Dothideomycetes incertae sedis</taxon>
        <taxon>Coniosporium</taxon>
    </lineage>
</organism>
<sequence>MAVGMLQHLLFFPIFYLTAQCMVSTGRERHGLVGYGITMYVPNCAYSCRTTIASSPLNCSAVPDTDMADMGDMAMDMTPTSSPECYATDDAFLQTLAYCISTHCGDLEARKIEQWWIQNVAGIQADQPDPKETLQMALAQIISPPIDVLVSGDPLQKTSLVPEEDYMANWNARGLFEDIEFKSEKYGLVVLLSGFIVPIASSLLRFVPFLKQLSTKFNAVFVEPSFMGKPSQPAGRLWTTFFLTYIVVINIVLSSVGYRSLQPNSWYPTKDMEIAAYVSNRLGLLSFANLPLLMLYTGRSNILLWLTNWSHSTFLLLHRWVSCICVLQAALHSAIWLQQYVVLGEHVSESKLLYWVWGIVGTLAMCILILTSLPPLRQKMYKIFLRFELQWGYQNWILVAIAVWSFDRVARLARIARNGIRIAQATVIDDDYIRVDVRGVTGEGHAYLYFPTLTWRRQPLSPTPSSPSTTPTTNPASLPKNEVSATTTNISSTHYSPTRSPPPQQQQHDHAAPTLALTFFVRLRAGTTTLLAHRRTLSVLVESGYNHYPDLSAYPTVLCVVGGVGITATLPHLRRHQGGAKLFWGVRSRAIVDAMEDNLSGVEREIFVGRRMEVRGIIEAEVKASKKGGGSVVVVSCGPVGMGDEVKMVFVRLVPEGEPW</sequence>
<evidence type="ECO:0000313" key="1">
    <source>
        <dbReference type="EMBL" id="KAK3062296.1"/>
    </source>
</evidence>
<reference evidence="1" key="1">
    <citation type="submission" date="2024-09" db="EMBL/GenBank/DDBJ databases">
        <title>Black Yeasts Isolated from many extreme environments.</title>
        <authorList>
            <person name="Coleine C."/>
            <person name="Stajich J.E."/>
            <person name="Selbmann L."/>
        </authorList>
    </citation>
    <scope>NUCLEOTIDE SEQUENCE</scope>
    <source>
        <strain evidence="1">CCFEE 5737</strain>
    </source>
</reference>
<name>A0ACC3D645_9PEZI</name>
<comment type="caution">
    <text evidence="1">The sequence shown here is derived from an EMBL/GenBank/DDBJ whole genome shotgun (WGS) entry which is preliminary data.</text>
</comment>
<proteinExistence type="predicted"/>
<accession>A0ACC3D645</accession>
<evidence type="ECO:0000313" key="2">
    <source>
        <dbReference type="Proteomes" id="UP001186974"/>
    </source>
</evidence>
<gene>
    <name evidence="1" type="ORF">LTS18_004421</name>
</gene>